<proteinExistence type="predicted"/>
<reference evidence="1" key="1">
    <citation type="submission" date="2021-03" db="EMBL/GenBank/DDBJ databases">
        <authorList>
            <consortium name="DOE Joint Genome Institute"/>
            <person name="Ahrendt S."/>
            <person name="Looney B.P."/>
            <person name="Miyauchi S."/>
            <person name="Morin E."/>
            <person name="Drula E."/>
            <person name="Courty P.E."/>
            <person name="Chicoki N."/>
            <person name="Fauchery L."/>
            <person name="Kohler A."/>
            <person name="Kuo A."/>
            <person name="Labutti K."/>
            <person name="Pangilinan J."/>
            <person name="Lipzen A."/>
            <person name="Riley R."/>
            <person name="Andreopoulos W."/>
            <person name="He G."/>
            <person name="Johnson J."/>
            <person name="Barry K.W."/>
            <person name="Grigoriev I.V."/>
            <person name="Nagy L."/>
            <person name="Hibbett D."/>
            <person name="Henrissat B."/>
            <person name="Matheny P.B."/>
            <person name="Labbe J."/>
            <person name="Martin F."/>
        </authorList>
    </citation>
    <scope>NUCLEOTIDE SEQUENCE</scope>
    <source>
        <strain evidence="1">HHB10654</strain>
    </source>
</reference>
<evidence type="ECO:0000313" key="1">
    <source>
        <dbReference type="EMBL" id="KAI0065475.1"/>
    </source>
</evidence>
<protein>
    <submittedName>
        <fullName evidence="1">Uncharacterized protein</fullName>
    </submittedName>
</protein>
<dbReference type="EMBL" id="MU277195">
    <property type="protein sequence ID" value="KAI0065475.1"/>
    <property type="molecule type" value="Genomic_DNA"/>
</dbReference>
<comment type="caution">
    <text evidence="1">The sequence shown here is derived from an EMBL/GenBank/DDBJ whole genome shotgun (WGS) entry which is preliminary data.</text>
</comment>
<accession>A0ACB8TBS7</accession>
<keyword evidence="2" id="KW-1185">Reference proteome</keyword>
<name>A0ACB8TBS7_9AGAM</name>
<evidence type="ECO:0000313" key="2">
    <source>
        <dbReference type="Proteomes" id="UP000814140"/>
    </source>
</evidence>
<sequence length="85" mass="9548">MAGVMWWWICCSLRRRVSGIKWDQLVRVAGSWRLHVISTRAAVLRRLDVLVAGGYAAHQLVGGMRGHLRAEEARIADLCTQDHPG</sequence>
<reference evidence="1" key="2">
    <citation type="journal article" date="2022" name="New Phytol.">
        <title>Evolutionary transition to the ectomycorrhizal habit in the genomes of a hyperdiverse lineage of mushroom-forming fungi.</title>
        <authorList>
            <person name="Looney B."/>
            <person name="Miyauchi S."/>
            <person name="Morin E."/>
            <person name="Drula E."/>
            <person name="Courty P.E."/>
            <person name="Kohler A."/>
            <person name="Kuo A."/>
            <person name="LaButti K."/>
            <person name="Pangilinan J."/>
            <person name="Lipzen A."/>
            <person name="Riley R."/>
            <person name="Andreopoulos W."/>
            <person name="He G."/>
            <person name="Johnson J."/>
            <person name="Nolan M."/>
            <person name="Tritt A."/>
            <person name="Barry K.W."/>
            <person name="Grigoriev I.V."/>
            <person name="Nagy L.G."/>
            <person name="Hibbett D."/>
            <person name="Henrissat B."/>
            <person name="Matheny P.B."/>
            <person name="Labbe J."/>
            <person name="Martin F.M."/>
        </authorList>
    </citation>
    <scope>NUCLEOTIDE SEQUENCE</scope>
    <source>
        <strain evidence="1">HHB10654</strain>
    </source>
</reference>
<gene>
    <name evidence="1" type="ORF">BV25DRAFT_1821888</name>
</gene>
<organism evidence="1 2">
    <name type="scientific">Artomyces pyxidatus</name>
    <dbReference type="NCBI Taxonomy" id="48021"/>
    <lineage>
        <taxon>Eukaryota</taxon>
        <taxon>Fungi</taxon>
        <taxon>Dikarya</taxon>
        <taxon>Basidiomycota</taxon>
        <taxon>Agaricomycotina</taxon>
        <taxon>Agaricomycetes</taxon>
        <taxon>Russulales</taxon>
        <taxon>Auriscalpiaceae</taxon>
        <taxon>Artomyces</taxon>
    </lineage>
</organism>
<dbReference type="Proteomes" id="UP000814140">
    <property type="component" value="Unassembled WGS sequence"/>
</dbReference>